<proteinExistence type="predicted"/>
<evidence type="ECO:0000313" key="2">
    <source>
        <dbReference type="Proteomes" id="UP000005239"/>
    </source>
</evidence>
<evidence type="ECO:0000313" key="1">
    <source>
        <dbReference type="EnsemblMetazoa" id="PPA45931.1"/>
    </source>
</evidence>
<dbReference type="Proteomes" id="UP000005239">
    <property type="component" value="Unassembled WGS sequence"/>
</dbReference>
<gene>
    <name evidence="1" type="primary">WBGene00284300</name>
</gene>
<dbReference type="EnsemblMetazoa" id="PPA45931.1">
    <property type="protein sequence ID" value="PPA45931.1"/>
    <property type="gene ID" value="WBGene00284300"/>
</dbReference>
<reference evidence="2" key="1">
    <citation type="journal article" date="2008" name="Nat. Genet.">
        <title>The Pristionchus pacificus genome provides a unique perspective on nematode lifestyle and parasitism.</title>
        <authorList>
            <person name="Dieterich C."/>
            <person name="Clifton S.W."/>
            <person name="Schuster L.N."/>
            <person name="Chinwalla A."/>
            <person name="Delehaunty K."/>
            <person name="Dinkelacker I."/>
            <person name="Fulton L."/>
            <person name="Fulton R."/>
            <person name="Godfrey J."/>
            <person name="Minx P."/>
            <person name="Mitreva M."/>
            <person name="Roeseler W."/>
            <person name="Tian H."/>
            <person name="Witte H."/>
            <person name="Yang S.P."/>
            <person name="Wilson R.K."/>
            <person name="Sommer R.J."/>
        </authorList>
    </citation>
    <scope>NUCLEOTIDE SEQUENCE [LARGE SCALE GENOMIC DNA]</scope>
    <source>
        <strain evidence="2">PS312</strain>
    </source>
</reference>
<organism evidence="1 2">
    <name type="scientific">Pristionchus pacificus</name>
    <name type="common">Parasitic nematode worm</name>
    <dbReference type="NCBI Taxonomy" id="54126"/>
    <lineage>
        <taxon>Eukaryota</taxon>
        <taxon>Metazoa</taxon>
        <taxon>Ecdysozoa</taxon>
        <taxon>Nematoda</taxon>
        <taxon>Chromadorea</taxon>
        <taxon>Rhabditida</taxon>
        <taxon>Rhabditina</taxon>
        <taxon>Diplogasteromorpha</taxon>
        <taxon>Diplogasteroidea</taxon>
        <taxon>Neodiplogasteridae</taxon>
        <taxon>Pristionchus</taxon>
    </lineage>
</organism>
<accession>A0A8R1V184</accession>
<name>A0A2A6BZV9_PRIPA</name>
<accession>A0A2A6BZV9</accession>
<reference evidence="1" key="2">
    <citation type="submission" date="2022-06" db="UniProtKB">
        <authorList>
            <consortium name="EnsemblMetazoa"/>
        </authorList>
    </citation>
    <scope>IDENTIFICATION</scope>
    <source>
        <strain evidence="1">PS312</strain>
    </source>
</reference>
<dbReference type="AlphaFoldDB" id="A0A2A6BZV9"/>
<sequence>MGCFLNRFMRKRDDCYLIGIRRKKKKKGMHEKNLLTSSPLQSQPSCASRIAISAVEKEMMAASEVHFWNFFPQENTMPSSGNLSAWLRTILFIFKRLMNEIAKSLKLMIIAKS</sequence>
<protein>
    <submittedName>
        <fullName evidence="1">Uncharacterized protein</fullName>
    </submittedName>
</protein>
<keyword evidence="2" id="KW-1185">Reference proteome</keyword>